<dbReference type="InterPro" id="IPR030383">
    <property type="entry name" value="G_VLIG_dom"/>
</dbReference>
<evidence type="ECO:0000313" key="3">
    <source>
        <dbReference type="Proteomes" id="UP000683360"/>
    </source>
</evidence>
<dbReference type="PANTHER" id="PTHR14819:SF25">
    <property type="entry name" value="CHROMOSOME UNDETERMINED SCAFFOLD_52, WHOLE GENOME SHOTGUN SEQUENCE"/>
    <property type="match status" value="1"/>
</dbReference>
<accession>A0A8S3SA37</accession>
<dbReference type="EMBL" id="CAJPWZ010001586">
    <property type="protein sequence ID" value="CAG2218101.1"/>
    <property type="molecule type" value="Genomic_DNA"/>
</dbReference>
<sequence length="473" mass="54995">MQLIPVNSQTEKFDFILVLDTEGIHGIQAPDSNQKRNINEIELTTFVIGLSDAILVSMGEGRIAEQKNALEIVVQSLLKEFPDHDDMKRERMNLQNALDDVSKDIICQEKAVDLNGFKDIIDFDCNKNVWFLPLMRNTNADVKPQILYTVNVFTVLDSQFVENRRKDTKIKENVREKQKVVWKEFVKKKIINEQIAEQAQQLQTEKITDTLLEEKFNQVWEQRIETLKSQGVKIKVLIKDQITTLLQQEFSSDAEFVGQLGLPNSETYGSYSQLVGTIDVSRISTRDHLIVVSESDFPPEKCRNQTVQVANHIFQKIDTKLAELGSADIQFDLTYVHEILVIVVSYIAEHNRHLNNTYKFDLLPKFQALIMIHVVNYATEFFSRRIKVPCTPHTDDYKTTAWCYFKNIAKGETEDVIASGFLTLLLSKSLKNRFLNFYRWRHKEVSRNTFTWKANTYKKNFDRSGRKRRFHTV</sequence>
<reference evidence="2" key="1">
    <citation type="submission" date="2021-03" db="EMBL/GenBank/DDBJ databases">
        <authorList>
            <person name="Bekaert M."/>
        </authorList>
    </citation>
    <scope>NUCLEOTIDE SEQUENCE</scope>
</reference>
<dbReference type="PROSITE" id="PS51717">
    <property type="entry name" value="G_VLIG"/>
    <property type="match status" value="1"/>
</dbReference>
<dbReference type="GO" id="GO:0005525">
    <property type="term" value="F:GTP binding"/>
    <property type="evidence" value="ECO:0007669"/>
    <property type="project" value="InterPro"/>
</dbReference>
<name>A0A8S3SA37_MYTED</name>
<protein>
    <recommendedName>
        <fullName evidence="1">VLIG-type G domain-containing protein</fullName>
    </recommendedName>
</protein>
<proteinExistence type="predicted"/>
<evidence type="ECO:0000313" key="2">
    <source>
        <dbReference type="EMBL" id="CAG2218101.1"/>
    </source>
</evidence>
<dbReference type="InterPro" id="IPR052986">
    <property type="entry name" value="VLIG_GTPase"/>
</dbReference>
<dbReference type="PANTHER" id="PTHR14819">
    <property type="entry name" value="GTP-BINDING"/>
    <property type="match status" value="1"/>
</dbReference>
<organism evidence="2 3">
    <name type="scientific">Mytilus edulis</name>
    <name type="common">Blue mussel</name>
    <dbReference type="NCBI Taxonomy" id="6550"/>
    <lineage>
        <taxon>Eukaryota</taxon>
        <taxon>Metazoa</taxon>
        <taxon>Spiralia</taxon>
        <taxon>Lophotrochozoa</taxon>
        <taxon>Mollusca</taxon>
        <taxon>Bivalvia</taxon>
        <taxon>Autobranchia</taxon>
        <taxon>Pteriomorphia</taxon>
        <taxon>Mytilida</taxon>
        <taxon>Mytiloidea</taxon>
        <taxon>Mytilidae</taxon>
        <taxon>Mytilinae</taxon>
        <taxon>Mytilus</taxon>
    </lineage>
</organism>
<evidence type="ECO:0000259" key="1">
    <source>
        <dbReference type="PROSITE" id="PS51717"/>
    </source>
</evidence>
<keyword evidence="3" id="KW-1185">Reference proteome</keyword>
<gene>
    <name evidence="2" type="ORF">MEDL_31743</name>
</gene>
<dbReference type="AlphaFoldDB" id="A0A8S3SA37"/>
<feature type="domain" description="VLIG-type G" evidence="1">
    <location>
        <begin position="1"/>
        <end position="184"/>
    </location>
</feature>
<comment type="caution">
    <text evidence="2">The sequence shown here is derived from an EMBL/GenBank/DDBJ whole genome shotgun (WGS) entry which is preliminary data.</text>
</comment>
<dbReference type="Proteomes" id="UP000683360">
    <property type="component" value="Unassembled WGS sequence"/>
</dbReference>